<evidence type="ECO:0000313" key="1">
    <source>
        <dbReference type="EMBL" id="GAA4491628.1"/>
    </source>
</evidence>
<accession>A0ABP8PUM9</accession>
<protein>
    <submittedName>
        <fullName evidence="1">Uncharacterized protein</fullName>
    </submittedName>
</protein>
<organism evidence="1 2">
    <name type="scientific">Actinoallomurus oryzae</name>
    <dbReference type="NCBI Taxonomy" id="502180"/>
    <lineage>
        <taxon>Bacteria</taxon>
        <taxon>Bacillati</taxon>
        <taxon>Actinomycetota</taxon>
        <taxon>Actinomycetes</taxon>
        <taxon>Streptosporangiales</taxon>
        <taxon>Thermomonosporaceae</taxon>
        <taxon>Actinoallomurus</taxon>
    </lineage>
</organism>
<name>A0ABP8PUM9_9ACTN</name>
<comment type="caution">
    <text evidence="1">The sequence shown here is derived from an EMBL/GenBank/DDBJ whole genome shotgun (WGS) entry which is preliminary data.</text>
</comment>
<evidence type="ECO:0000313" key="2">
    <source>
        <dbReference type="Proteomes" id="UP001500503"/>
    </source>
</evidence>
<dbReference type="EMBL" id="BAABHF010000016">
    <property type="protein sequence ID" value="GAA4491628.1"/>
    <property type="molecule type" value="Genomic_DNA"/>
</dbReference>
<keyword evidence="2" id="KW-1185">Reference proteome</keyword>
<gene>
    <name evidence="1" type="ORF">GCM10023191_025920</name>
</gene>
<sequence>MCPIHSAETGATARAVFICVSAPTVIATPAVTCLTMFTLADACPFEPAATALDGVRDSAVMPVRYCAGWASAGTAIRNRKALRSPWARVMAVGSPVTQQLAPVQPPGVFWYAEPELAAVTPWEMVIFRRWVRDPVLLMIAVSRAVFPGGTVRLKYERGRPVEVEVGVRPNEPPPTLPPARAGTAVPAAASASAAMLTRPMAACGTP</sequence>
<proteinExistence type="predicted"/>
<dbReference type="Proteomes" id="UP001500503">
    <property type="component" value="Unassembled WGS sequence"/>
</dbReference>
<reference evidence="2" key="1">
    <citation type="journal article" date="2019" name="Int. J. Syst. Evol. Microbiol.">
        <title>The Global Catalogue of Microorganisms (GCM) 10K type strain sequencing project: providing services to taxonomists for standard genome sequencing and annotation.</title>
        <authorList>
            <consortium name="The Broad Institute Genomics Platform"/>
            <consortium name="The Broad Institute Genome Sequencing Center for Infectious Disease"/>
            <person name="Wu L."/>
            <person name="Ma J."/>
        </authorList>
    </citation>
    <scope>NUCLEOTIDE SEQUENCE [LARGE SCALE GENOMIC DNA]</scope>
    <source>
        <strain evidence="2">JCM 17933</strain>
    </source>
</reference>